<keyword evidence="9" id="KW-1133">Transmembrane helix</keyword>
<dbReference type="PANTHER" id="PTHR43272">
    <property type="entry name" value="LONG-CHAIN-FATTY-ACID--COA LIGASE"/>
    <property type="match status" value="1"/>
</dbReference>
<dbReference type="Pfam" id="PF13193">
    <property type="entry name" value="AMP-binding_C"/>
    <property type="match status" value="1"/>
</dbReference>
<dbReference type="GO" id="GO:0005524">
    <property type="term" value="F:ATP binding"/>
    <property type="evidence" value="ECO:0007669"/>
    <property type="project" value="UniProtKB-KW"/>
</dbReference>
<dbReference type="InterPro" id="IPR025110">
    <property type="entry name" value="AMP-bd_C"/>
</dbReference>
<accession>A0A7I8WIK3</accession>
<keyword evidence="4" id="KW-0276">Fatty acid metabolism</keyword>
<dbReference type="Pfam" id="PF00501">
    <property type="entry name" value="AMP-binding"/>
    <property type="match status" value="1"/>
</dbReference>
<evidence type="ECO:0000256" key="3">
    <source>
        <dbReference type="ARBA" id="ARBA00022741"/>
    </source>
</evidence>
<dbReference type="OrthoDB" id="1700726at2759"/>
<sequence>MQASTWNKTTNSLNSHPLTKSAPKSKSSLKRGKKNRFMPDHKSGAAGNRRLEQELVENERPIAIRALNVFLQVFFFFYDAIVFIPFKIFADPEKKVARSERIKARPSVEGDPSSGWRHVDTIGRDLLSNIFPGCKTLGDIWDRNAREYGPLNCMGTRQVLEGEEIQKDGKVFQQLTLGQYDFETFAGVNSKVERITRGLSSFGLKKGDHVIIFAETRAEWMQSALACFKCGFPVITVYATLGDEAVAYAMKECAARVIFTTRNLLSKVDKALASCPSIDTIIYYQEHYRITGDSGLASDAQKNRFKDINKKLFSFEELLDHGEGQDDVVADVKPDDLAMIMYTSGTTGNPKGVMLSHRNIIAGISGQGSVLTVSQEDTFIGYLPLAHILEVAAELVIYSKGACIGYSSAQTLFDRAAKIKKGTKGDCAVLKPTLIACVPAVMDRIFKAVTDEVKSKSPLFREVFRICYERKRARYEEGYVSLVMNKLAFHKISKLLGGNLRYVLSGGAALNAETQRFMNICFCCPVVQGYGLTETCGAATLADEHDLSTGSVGPPLRCCEIKLREWPEAGYSPKNELPQGEILLNGDHIALGYYHNEEKTKEDFIYVDGKRYFATGDIGEFRWDGSLRVIDRKKDLIKLSHGEYVSLGKVETYLLTNPLVDNICVYGDAERDFLIALVVPNQKNLEKLAEQNGIKGDWQEICENKRTADIVTKELSNFVKSKLQRVEMPRKVVLCHDPWTPASGLLTEALKLKRKNIEKAFQKEIKEAYDD</sequence>
<evidence type="ECO:0000256" key="2">
    <source>
        <dbReference type="ARBA" id="ARBA00022598"/>
    </source>
</evidence>
<dbReference type="PROSITE" id="PS00455">
    <property type="entry name" value="AMP_BINDING"/>
    <property type="match status" value="1"/>
</dbReference>
<reference evidence="12" key="1">
    <citation type="submission" date="2020-09" db="EMBL/GenBank/DDBJ databases">
        <authorList>
            <person name="Kikuchi T."/>
        </authorList>
    </citation>
    <scope>NUCLEOTIDE SEQUENCE</scope>
    <source>
        <strain evidence="12">Ka4C1</strain>
    </source>
</reference>
<evidence type="ECO:0000313" key="13">
    <source>
        <dbReference type="Proteomes" id="UP000659654"/>
    </source>
</evidence>
<evidence type="ECO:0000256" key="1">
    <source>
        <dbReference type="ARBA" id="ARBA00006432"/>
    </source>
</evidence>
<organism evidence="12 13">
    <name type="scientific">Bursaphelenchus xylophilus</name>
    <name type="common">Pinewood nematode worm</name>
    <name type="synonym">Aphelenchoides xylophilus</name>
    <dbReference type="NCBI Taxonomy" id="6326"/>
    <lineage>
        <taxon>Eukaryota</taxon>
        <taxon>Metazoa</taxon>
        <taxon>Ecdysozoa</taxon>
        <taxon>Nematoda</taxon>
        <taxon>Chromadorea</taxon>
        <taxon>Rhabditida</taxon>
        <taxon>Tylenchina</taxon>
        <taxon>Tylenchomorpha</taxon>
        <taxon>Aphelenchoidea</taxon>
        <taxon>Aphelenchoididae</taxon>
        <taxon>Bursaphelenchus</taxon>
    </lineage>
</organism>
<dbReference type="InterPro" id="IPR020845">
    <property type="entry name" value="AMP-binding_CS"/>
</dbReference>
<dbReference type="Proteomes" id="UP000582659">
    <property type="component" value="Unassembled WGS sequence"/>
</dbReference>
<keyword evidence="13" id="KW-1185">Reference proteome</keyword>
<dbReference type="GO" id="GO:0035336">
    <property type="term" value="P:long-chain fatty-acyl-CoA metabolic process"/>
    <property type="evidence" value="ECO:0007669"/>
    <property type="project" value="TreeGrafter"/>
</dbReference>
<comment type="catalytic activity">
    <reaction evidence="6">
        <text>a long-chain fatty acid + ATP + CoA = a long-chain fatty acyl-CoA + AMP + diphosphate</text>
        <dbReference type="Rhea" id="RHEA:15421"/>
        <dbReference type="ChEBI" id="CHEBI:30616"/>
        <dbReference type="ChEBI" id="CHEBI:33019"/>
        <dbReference type="ChEBI" id="CHEBI:57287"/>
        <dbReference type="ChEBI" id="CHEBI:57560"/>
        <dbReference type="ChEBI" id="CHEBI:83139"/>
        <dbReference type="ChEBI" id="CHEBI:456215"/>
        <dbReference type="EC" id="6.2.1.3"/>
    </reaction>
    <physiologicalReaction direction="left-to-right" evidence="6">
        <dbReference type="Rhea" id="RHEA:15422"/>
    </physiologicalReaction>
</comment>
<feature type="transmembrane region" description="Helical" evidence="9">
    <location>
        <begin position="69"/>
        <end position="90"/>
    </location>
</feature>
<feature type="domain" description="AMP-dependent synthetase/ligase" evidence="10">
    <location>
        <begin position="180"/>
        <end position="594"/>
    </location>
</feature>
<feature type="domain" description="AMP-binding enzyme C-terminal" evidence="11">
    <location>
        <begin position="649"/>
        <end position="735"/>
    </location>
</feature>
<dbReference type="EMBL" id="CAJFCV020000003">
    <property type="protein sequence ID" value="CAG9108857.1"/>
    <property type="molecule type" value="Genomic_DNA"/>
</dbReference>
<keyword evidence="9" id="KW-0812">Transmembrane</keyword>
<keyword evidence="5" id="KW-0067">ATP-binding</keyword>
<evidence type="ECO:0000256" key="8">
    <source>
        <dbReference type="SAM" id="MobiDB-lite"/>
    </source>
</evidence>
<dbReference type="Gene3D" id="3.40.50.12780">
    <property type="entry name" value="N-terminal domain of ligase-like"/>
    <property type="match status" value="1"/>
</dbReference>
<dbReference type="GO" id="GO:0004467">
    <property type="term" value="F:long-chain fatty acid-CoA ligase activity"/>
    <property type="evidence" value="ECO:0007669"/>
    <property type="project" value="UniProtKB-EC"/>
</dbReference>
<evidence type="ECO:0000313" key="12">
    <source>
        <dbReference type="EMBL" id="CAD5221847.1"/>
    </source>
</evidence>
<proteinExistence type="inferred from homology"/>
<dbReference type="Proteomes" id="UP000659654">
    <property type="component" value="Unassembled WGS sequence"/>
</dbReference>
<feature type="region of interest" description="Disordered" evidence="8">
    <location>
        <begin position="1"/>
        <end position="51"/>
    </location>
</feature>
<dbReference type="InterPro" id="IPR020459">
    <property type="entry name" value="AMP-binding"/>
</dbReference>
<dbReference type="AlphaFoldDB" id="A0A7I8WIK3"/>
<feature type="compositionally biased region" description="Basic residues" evidence="8">
    <location>
        <begin position="27"/>
        <end position="36"/>
    </location>
</feature>
<evidence type="ECO:0000256" key="7">
    <source>
        <dbReference type="ARBA" id="ARBA00026121"/>
    </source>
</evidence>
<evidence type="ECO:0000256" key="4">
    <source>
        <dbReference type="ARBA" id="ARBA00022832"/>
    </source>
</evidence>
<evidence type="ECO:0000259" key="11">
    <source>
        <dbReference type="Pfam" id="PF13193"/>
    </source>
</evidence>
<feature type="compositionally biased region" description="Polar residues" evidence="8">
    <location>
        <begin position="1"/>
        <end position="26"/>
    </location>
</feature>
<comment type="similarity">
    <text evidence="1">Belongs to the ATP-dependent AMP-binding enzyme family.</text>
</comment>
<evidence type="ECO:0000256" key="5">
    <source>
        <dbReference type="ARBA" id="ARBA00022840"/>
    </source>
</evidence>
<keyword evidence="3" id="KW-0547">Nucleotide-binding</keyword>
<evidence type="ECO:0000256" key="9">
    <source>
        <dbReference type="SAM" id="Phobius"/>
    </source>
</evidence>
<dbReference type="PANTHER" id="PTHR43272:SF83">
    <property type="entry name" value="ACYL-COA SYNTHETASE LONG-CHAIN, ISOFORM J"/>
    <property type="match status" value="1"/>
</dbReference>
<dbReference type="InterPro" id="IPR042099">
    <property type="entry name" value="ANL_N_sf"/>
</dbReference>
<dbReference type="GO" id="GO:0005811">
    <property type="term" value="C:lipid droplet"/>
    <property type="evidence" value="ECO:0007669"/>
    <property type="project" value="TreeGrafter"/>
</dbReference>
<keyword evidence="9" id="KW-0472">Membrane</keyword>
<dbReference type="SMR" id="A0A7I8WIK3"/>
<evidence type="ECO:0000259" key="10">
    <source>
        <dbReference type="Pfam" id="PF00501"/>
    </source>
</evidence>
<dbReference type="GO" id="GO:0005783">
    <property type="term" value="C:endoplasmic reticulum"/>
    <property type="evidence" value="ECO:0007669"/>
    <property type="project" value="TreeGrafter"/>
</dbReference>
<comment type="caution">
    <text evidence="12">The sequence shown here is derived from an EMBL/GenBank/DDBJ whole genome shotgun (WGS) entry which is preliminary data.</text>
</comment>
<gene>
    <name evidence="12" type="ORF">BXYJ_LOCUS6882</name>
</gene>
<dbReference type="Gene3D" id="3.30.300.30">
    <property type="match status" value="1"/>
</dbReference>
<dbReference type="SUPFAM" id="SSF56801">
    <property type="entry name" value="Acetyl-CoA synthetase-like"/>
    <property type="match status" value="1"/>
</dbReference>
<feature type="compositionally biased region" description="Basic and acidic residues" evidence="8">
    <location>
        <begin position="37"/>
        <end position="51"/>
    </location>
</feature>
<dbReference type="InterPro" id="IPR045851">
    <property type="entry name" value="AMP-bd_C_sf"/>
</dbReference>
<keyword evidence="4" id="KW-0443">Lipid metabolism</keyword>
<dbReference type="GO" id="GO:0005886">
    <property type="term" value="C:plasma membrane"/>
    <property type="evidence" value="ECO:0007669"/>
    <property type="project" value="TreeGrafter"/>
</dbReference>
<keyword evidence="2" id="KW-0436">Ligase</keyword>
<dbReference type="InterPro" id="IPR000873">
    <property type="entry name" value="AMP-dep_synth/lig_dom"/>
</dbReference>
<name>A0A7I8WIK3_BURXY</name>
<dbReference type="PRINTS" id="PR00154">
    <property type="entry name" value="AMPBINDING"/>
</dbReference>
<protein>
    <recommendedName>
        <fullName evidence="7">long-chain-fatty-acid--CoA ligase</fullName>
        <ecNumber evidence="7">6.2.1.3</ecNumber>
    </recommendedName>
</protein>
<evidence type="ECO:0000256" key="6">
    <source>
        <dbReference type="ARBA" id="ARBA00024484"/>
    </source>
</evidence>
<dbReference type="EC" id="6.2.1.3" evidence="7"/>
<dbReference type="EMBL" id="CAJFDI010000003">
    <property type="protein sequence ID" value="CAD5221847.1"/>
    <property type="molecule type" value="Genomic_DNA"/>
</dbReference>
<dbReference type="GO" id="GO:0030182">
    <property type="term" value="P:neuron differentiation"/>
    <property type="evidence" value="ECO:0007669"/>
    <property type="project" value="TreeGrafter"/>
</dbReference>